<dbReference type="AlphaFoldDB" id="A0A0U9HTY6"/>
<dbReference type="GO" id="GO:0003952">
    <property type="term" value="F:NAD+ synthase (glutamine-hydrolyzing) activity"/>
    <property type="evidence" value="ECO:0007669"/>
    <property type="project" value="UniProtKB-UniRule"/>
</dbReference>
<dbReference type="EC" id="6.3.5.1" evidence="7 8"/>
<evidence type="ECO:0000256" key="7">
    <source>
        <dbReference type="HAMAP-Rule" id="MF_02090"/>
    </source>
</evidence>
<feature type="binding site" evidence="7">
    <location>
        <begin position="324"/>
        <end position="331"/>
    </location>
    <ligand>
        <name>ATP</name>
        <dbReference type="ChEBI" id="CHEBI:30616"/>
    </ligand>
</feature>
<feature type="active site" description="For glutaminase activity" evidence="7">
    <location>
        <position position="110"/>
    </location>
</feature>
<feature type="binding site" evidence="7">
    <location>
        <position position="116"/>
    </location>
    <ligand>
        <name>L-glutamine</name>
        <dbReference type="ChEBI" id="CHEBI:58359"/>
    </ligand>
</feature>
<keyword evidence="4 7" id="KW-0547">Nucleotide-binding</keyword>
<dbReference type="GO" id="GO:0004359">
    <property type="term" value="F:glutaminase activity"/>
    <property type="evidence" value="ECO:0007669"/>
    <property type="project" value="InterPro"/>
</dbReference>
<dbReference type="CDD" id="cd00553">
    <property type="entry name" value="NAD_synthase"/>
    <property type="match status" value="1"/>
</dbReference>
<dbReference type="STRING" id="86166.TAGGR_3206"/>
<dbReference type="SUPFAM" id="SSF56317">
    <property type="entry name" value="Carbon-nitrogen hydrolase"/>
    <property type="match status" value="1"/>
</dbReference>
<protein>
    <recommendedName>
        <fullName evidence="7 8">Glutamine-dependent NAD(+) synthetase</fullName>
        <ecNumber evidence="7 8">6.3.5.1</ecNumber>
    </recommendedName>
    <alternativeName>
        <fullName evidence="7 8">NAD(+) synthase [glutamine-hydrolyzing]</fullName>
    </alternativeName>
</protein>
<name>A0A0U9HTY6_9BACT</name>
<dbReference type="Gene3D" id="3.60.110.10">
    <property type="entry name" value="Carbon-nitrogen hydrolase"/>
    <property type="match status" value="1"/>
</dbReference>
<dbReference type="PANTHER" id="PTHR23090:SF9">
    <property type="entry name" value="GLUTAMINE-DEPENDENT NAD(+) SYNTHETASE"/>
    <property type="match status" value="1"/>
</dbReference>
<dbReference type="Proteomes" id="UP000054976">
    <property type="component" value="Unassembled WGS sequence"/>
</dbReference>
<feature type="binding site" evidence="7">
    <location>
        <position position="179"/>
    </location>
    <ligand>
        <name>L-glutamine</name>
        <dbReference type="ChEBI" id="CHEBI:58359"/>
    </ligand>
</feature>
<dbReference type="OrthoDB" id="9803818at2"/>
<organism evidence="11 12">
    <name type="scientific">Thermodesulfovibrio aggregans</name>
    <dbReference type="NCBI Taxonomy" id="86166"/>
    <lineage>
        <taxon>Bacteria</taxon>
        <taxon>Pseudomonadati</taxon>
        <taxon>Nitrospirota</taxon>
        <taxon>Thermodesulfovibrionia</taxon>
        <taxon>Thermodesulfovibrionales</taxon>
        <taxon>Thermodesulfovibrionaceae</taxon>
        <taxon>Thermodesulfovibrio</taxon>
    </lineage>
</organism>
<dbReference type="InterPro" id="IPR014445">
    <property type="entry name" value="Gln-dep_NAD_synthase"/>
</dbReference>
<accession>A0A0U9HTY6</accession>
<feature type="binding site" evidence="7">
    <location>
        <position position="407"/>
    </location>
    <ligand>
        <name>deamido-NAD(+)</name>
        <dbReference type="ChEBI" id="CHEBI:58437"/>
        <note>ligand shared between two neighboring subunits</note>
    </ligand>
</feature>
<dbReference type="PIRSF" id="PIRSF006630">
    <property type="entry name" value="NADS_GAT"/>
    <property type="match status" value="1"/>
</dbReference>
<comment type="similarity">
    <text evidence="9">Belongs to the NAD synthetase family.</text>
</comment>
<evidence type="ECO:0000259" key="10">
    <source>
        <dbReference type="PROSITE" id="PS50263"/>
    </source>
</evidence>
<dbReference type="InterPro" id="IPR014729">
    <property type="entry name" value="Rossmann-like_a/b/a_fold"/>
</dbReference>
<dbReference type="UniPathway" id="UPA00253">
    <property type="reaction ID" value="UER00334"/>
</dbReference>
<evidence type="ECO:0000256" key="6">
    <source>
        <dbReference type="ARBA" id="ARBA00023027"/>
    </source>
</evidence>
<evidence type="ECO:0000256" key="9">
    <source>
        <dbReference type="RuleBase" id="RU003811"/>
    </source>
</evidence>
<dbReference type="GO" id="GO:0008795">
    <property type="term" value="F:NAD+ synthase activity"/>
    <property type="evidence" value="ECO:0007669"/>
    <property type="project" value="UniProtKB-UniRule"/>
</dbReference>
<feature type="binding site" evidence="7">
    <location>
        <position position="436"/>
    </location>
    <ligand>
        <name>deamido-NAD(+)</name>
        <dbReference type="ChEBI" id="CHEBI:58437"/>
        <note>ligand shared between two neighboring subunits</note>
    </ligand>
</feature>
<feature type="domain" description="CN hydrolase" evidence="10">
    <location>
        <begin position="4"/>
        <end position="243"/>
    </location>
</feature>
<dbReference type="SUPFAM" id="SSF52402">
    <property type="entry name" value="Adenine nucleotide alpha hydrolases-like"/>
    <property type="match status" value="1"/>
</dbReference>
<feature type="active site" description="Proton acceptor; for glutaminase activity" evidence="7">
    <location>
        <position position="44"/>
    </location>
</feature>
<comment type="similarity">
    <text evidence="2 7 8">In the C-terminal section; belongs to the NAD synthetase family.</text>
</comment>
<dbReference type="CDD" id="cd07570">
    <property type="entry name" value="GAT_Gln-NAD-synth"/>
    <property type="match status" value="1"/>
</dbReference>
<keyword evidence="5 7" id="KW-0067">ATP-binding</keyword>
<sequence>MRTLRLALCQINPVVGDIEGNLQKILFYIDKAVAEQAEIIVFPELAMTGYNPEDLLFYPAFIRKAEDALDEIAKKVKDFVLVVGLPVKKDDLYNSAAIISNQSVIDFYHKIYLPNYSVFDEMRYFKPGSRTPVYEYDGVFFAVNICEDIFHPSLPGLIQAATGAELIINISASPFYAGKYQRKTRMLTTRAYDMGVYVCYLNMVGGQDETVFDGRSLVISPSGEILVRGKAFEEDFIVAEIDMEEVTRTRLREPKIRWEGDFEDREVIKIPLKRKKKTIPSLLKSGRKSIQIHEMTEEEEIFKALTTGLRDYVTKNGFKRVCLGLSGGIDSSFVALIAVEALGRDRVTGVFMPSRYTSRESREDVYELVKNLGIELIEISIDDLFDEYLKSLADTFKDQPQDVTEENIQSRIRGNILMALSNKFGWLVITTGNKSELSVGYATLYGDMAGGYAVIKDVYKTQVYRVAKWASLGRIPERVFTKPPSAELKPGQKDQDTLPPYEVLDKILYLNIEKCMGEDEIVEYGLDRETVKKVLNMVKRAEFKRRQAPLGIKVSPVSLGKDWRFPITNKFGG</sequence>
<dbReference type="PROSITE" id="PS50263">
    <property type="entry name" value="CN_HYDROLASE"/>
    <property type="match status" value="1"/>
</dbReference>
<evidence type="ECO:0000256" key="4">
    <source>
        <dbReference type="ARBA" id="ARBA00022741"/>
    </source>
</evidence>
<comment type="caution">
    <text evidence="7">Lacks conserved residue(s) required for the propagation of feature annotation.</text>
</comment>
<dbReference type="RefSeq" id="WP_059177156.1">
    <property type="nucleotide sequence ID" value="NZ_BCNO01000003.1"/>
</dbReference>
<dbReference type="FunFam" id="3.40.50.620:FF:000106">
    <property type="entry name" value="Glutamine-dependent NAD(+) synthetase"/>
    <property type="match status" value="1"/>
</dbReference>
<evidence type="ECO:0000256" key="5">
    <source>
        <dbReference type="ARBA" id="ARBA00022840"/>
    </source>
</evidence>
<dbReference type="InterPro" id="IPR003010">
    <property type="entry name" value="C-N_Hydrolase"/>
</dbReference>
<dbReference type="InterPro" id="IPR003694">
    <property type="entry name" value="NAD_synthase"/>
</dbReference>
<evidence type="ECO:0000256" key="2">
    <source>
        <dbReference type="ARBA" id="ARBA00007145"/>
    </source>
</evidence>
<dbReference type="GO" id="GO:0005524">
    <property type="term" value="F:ATP binding"/>
    <property type="evidence" value="ECO:0007669"/>
    <property type="project" value="UniProtKB-UniRule"/>
</dbReference>
<feature type="binding site" evidence="7">
    <location>
        <position position="544"/>
    </location>
    <ligand>
        <name>deamido-NAD(+)</name>
        <dbReference type="ChEBI" id="CHEBI:58437"/>
        <note>ligand shared between two neighboring subunits</note>
    </ligand>
</feature>
<dbReference type="GO" id="GO:0009435">
    <property type="term" value="P:NAD+ biosynthetic process"/>
    <property type="evidence" value="ECO:0007669"/>
    <property type="project" value="UniProtKB-UniRule"/>
</dbReference>
<dbReference type="NCBIfam" id="TIGR00552">
    <property type="entry name" value="nadE"/>
    <property type="match status" value="1"/>
</dbReference>
<keyword evidence="6 7" id="KW-0520">NAD</keyword>
<comment type="catalytic activity">
    <reaction evidence="7 8">
        <text>deamido-NAD(+) + L-glutamine + ATP + H2O = L-glutamate + AMP + diphosphate + NAD(+) + H(+)</text>
        <dbReference type="Rhea" id="RHEA:24384"/>
        <dbReference type="ChEBI" id="CHEBI:15377"/>
        <dbReference type="ChEBI" id="CHEBI:15378"/>
        <dbReference type="ChEBI" id="CHEBI:29985"/>
        <dbReference type="ChEBI" id="CHEBI:30616"/>
        <dbReference type="ChEBI" id="CHEBI:33019"/>
        <dbReference type="ChEBI" id="CHEBI:57540"/>
        <dbReference type="ChEBI" id="CHEBI:58359"/>
        <dbReference type="ChEBI" id="CHEBI:58437"/>
        <dbReference type="ChEBI" id="CHEBI:456215"/>
        <dbReference type="EC" id="6.3.5.1"/>
    </reaction>
</comment>
<feature type="active site" description="Nucleophile; for glutaminase activity" evidence="7">
    <location>
        <position position="146"/>
    </location>
</feature>
<proteinExistence type="inferred from homology"/>
<comment type="function">
    <text evidence="7">Catalyzes the ATP-dependent amidation of deamido-NAD to form NAD. Uses L-glutamine as a nitrogen source.</text>
</comment>
<dbReference type="GO" id="GO:0005737">
    <property type="term" value="C:cytoplasm"/>
    <property type="evidence" value="ECO:0007669"/>
    <property type="project" value="InterPro"/>
</dbReference>
<gene>
    <name evidence="7" type="primary">nadE</name>
    <name evidence="11" type="ORF">TAGGR_3206</name>
</gene>
<dbReference type="EMBL" id="BCNO01000003">
    <property type="protein sequence ID" value="GAQ95730.1"/>
    <property type="molecule type" value="Genomic_DNA"/>
</dbReference>
<dbReference type="InterPro" id="IPR036526">
    <property type="entry name" value="C-N_Hydrolase_sf"/>
</dbReference>
<keyword evidence="3 7" id="KW-0436">Ligase</keyword>
<dbReference type="Gene3D" id="3.40.50.620">
    <property type="entry name" value="HUPs"/>
    <property type="match status" value="1"/>
</dbReference>
<evidence type="ECO:0000313" key="12">
    <source>
        <dbReference type="Proteomes" id="UP000054976"/>
    </source>
</evidence>
<dbReference type="HAMAP" id="MF_02090">
    <property type="entry name" value="NadE_glutamine_dep"/>
    <property type="match status" value="1"/>
</dbReference>
<evidence type="ECO:0000256" key="1">
    <source>
        <dbReference type="ARBA" id="ARBA00005188"/>
    </source>
</evidence>
<dbReference type="InterPro" id="IPR022310">
    <property type="entry name" value="NAD/GMP_synthase"/>
</dbReference>
<evidence type="ECO:0000313" key="11">
    <source>
        <dbReference type="EMBL" id="GAQ95730.1"/>
    </source>
</evidence>
<dbReference type="PANTHER" id="PTHR23090">
    <property type="entry name" value="NH 3 /GLUTAMINE-DEPENDENT NAD + SYNTHETASE"/>
    <property type="match status" value="1"/>
</dbReference>
<evidence type="ECO:0000256" key="3">
    <source>
        <dbReference type="ARBA" id="ARBA00022598"/>
    </source>
</evidence>
<dbReference type="Pfam" id="PF00795">
    <property type="entry name" value="CN_hydrolase"/>
    <property type="match status" value="1"/>
</dbReference>
<feature type="binding site" evidence="7">
    <location>
        <position position="173"/>
    </location>
    <ligand>
        <name>L-glutamine</name>
        <dbReference type="ChEBI" id="CHEBI:58359"/>
    </ligand>
</feature>
<comment type="caution">
    <text evidence="11">The sequence shown here is derived from an EMBL/GenBank/DDBJ whole genome shotgun (WGS) entry which is preliminary data.</text>
</comment>
<feature type="binding site" evidence="7">
    <location>
        <position position="431"/>
    </location>
    <ligand>
        <name>ATP</name>
        <dbReference type="ChEBI" id="CHEBI:30616"/>
    </ligand>
</feature>
<comment type="pathway">
    <text evidence="1 7 8">Cofactor biosynthesis; NAD(+) biosynthesis; NAD(+) from deamido-NAD(+) (L-Gln route): step 1/1.</text>
</comment>
<dbReference type="NCBIfam" id="NF010588">
    <property type="entry name" value="PRK13981.1"/>
    <property type="match status" value="1"/>
</dbReference>
<dbReference type="Pfam" id="PF02540">
    <property type="entry name" value="NAD_synthase"/>
    <property type="match status" value="1"/>
</dbReference>
<keyword evidence="12" id="KW-1185">Reference proteome</keyword>
<reference evidence="12" key="1">
    <citation type="submission" date="2016-01" db="EMBL/GenBank/DDBJ databases">
        <title>Draft genome sequence of Thermodesulfovibrio aggregans strain TGE-P1.</title>
        <authorList>
            <person name="Sekiguchi Y."/>
            <person name="Ohashi A."/>
            <person name="Matsuura N."/>
            <person name="Tourlousse M.D."/>
        </authorList>
    </citation>
    <scope>NUCLEOTIDE SEQUENCE [LARGE SCALE GENOMIC DNA]</scope>
    <source>
        <strain evidence="12">TGE-P1</strain>
    </source>
</reference>
<evidence type="ECO:0000256" key="8">
    <source>
        <dbReference type="PIRNR" id="PIRNR006630"/>
    </source>
</evidence>